<evidence type="ECO:0000256" key="1">
    <source>
        <dbReference type="SAM" id="Phobius"/>
    </source>
</evidence>
<protein>
    <recommendedName>
        <fullName evidence="4">Sphingomyelin synthase-like domain-containing protein</fullName>
    </recommendedName>
</protein>
<gene>
    <name evidence="2" type="ORF">CTM94_01845</name>
</gene>
<keyword evidence="1" id="KW-1133">Transmembrane helix</keyword>
<dbReference type="Proteomes" id="UP000241566">
    <property type="component" value="Unassembled WGS sequence"/>
</dbReference>
<evidence type="ECO:0000313" key="2">
    <source>
        <dbReference type="EMBL" id="PSV86569.1"/>
    </source>
</evidence>
<feature type="transmembrane region" description="Helical" evidence="1">
    <location>
        <begin position="115"/>
        <end position="132"/>
    </location>
</feature>
<name>A0ABX5GL17_PHOLE</name>
<evidence type="ECO:0000313" key="3">
    <source>
        <dbReference type="Proteomes" id="UP000241566"/>
    </source>
</evidence>
<accession>A0ABX5GL17</accession>
<organism evidence="2 3">
    <name type="scientific">Photobacterium leiognathi</name>
    <dbReference type="NCBI Taxonomy" id="553611"/>
    <lineage>
        <taxon>Bacteria</taxon>
        <taxon>Pseudomonadati</taxon>
        <taxon>Pseudomonadota</taxon>
        <taxon>Gammaproteobacteria</taxon>
        <taxon>Vibrionales</taxon>
        <taxon>Vibrionaceae</taxon>
        <taxon>Photobacterium</taxon>
    </lineage>
</organism>
<proteinExistence type="predicted"/>
<dbReference type="EMBL" id="PYOI01000001">
    <property type="protein sequence ID" value="PSV86569.1"/>
    <property type="molecule type" value="Genomic_DNA"/>
</dbReference>
<evidence type="ECO:0008006" key="4">
    <source>
        <dbReference type="Google" id="ProtNLM"/>
    </source>
</evidence>
<keyword evidence="1" id="KW-0812">Transmembrane</keyword>
<sequence length="140" mass="16211">MTYQQWALIADIYTPVIALVCFISILRVMLKGSMQQGLMRLVLVILSTIFIYTMMFIDNILHIWPAFGLDYSTHTAIALVFVAYFIVYKSRLMHLIVISMFSYALIMVHQHYHTVADILTTTVFILPVLLLIQSRKFTKC</sequence>
<keyword evidence="1" id="KW-0472">Membrane</keyword>
<dbReference type="RefSeq" id="WP_045062448.1">
    <property type="nucleotide sequence ID" value="NZ_JZSK01000001.1"/>
</dbReference>
<reference evidence="2 3" key="1">
    <citation type="submission" date="2018-01" db="EMBL/GenBank/DDBJ databases">
        <title>Whole genome sequencing of Histamine producing bacteria.</title>
        <authorList>
            <person name="Butler K."/>
        </authorList>
    </citation>
    <scope>NUCLEOTIDE SEQUENCE [LARGE SCALE GENOMIC DNA]</scope>
    <source>
        <strain evidence="2 3">ATCC 25521</strain>
    </source>
</reference>
<feature type="transmembrane region" description="Helical" evidence="1">
    <location>
        <begin position="6"/>
        <end position="26"/>
    </location>
</feature>
<feature type="transmembrane region" description="Helical" evidence="1">
    <location>
        <begin position="38"/>
        <end position="57"/>
    </location>
</feature>
<comment type="caution">
    <text evidence="2">The sequence shown here is derived from an EMBL/GenBank/DDBJ whole genome shotgun (WGS) entry which is preliminary data.</text>
</comment>
<keyword evidence="3" id="KW-1185">Reference proteome</keyword>